<name>A0A0E9W997_ANGAN</name>
<reference evidence="1" key="1">
    <citation type="submission" date="2014-11" db="EMBL/GenBank/DDBJ databases">
        <authorList>
            <person name="Amaro Gonzalez C."/>
        </authorList>
    </citation>
    <scope>NUCLEOTIDE SEQUENCE</scope>
</reference>
<evidence type="ECO:0000313" key="1">
    <source>
        <dbReference type="EMBL" id="JAH86959.1"/>
    </source>
</evidence>
<proteinExistence type="predicted"/>
<sequence>MLTAFQHAVNLLAIDLKIMIANHIQNYMSTYVFKHAKFRSNSSQSI</sequence>
<reference evidence="1" key="2">
    <citation type="journal article" date="2015" name="Fish Shellfish Immunol.">
        <title>Early steps in the European eel (Anguilla anguilla)-Vibrio vulnificus interaction in the gills: Role of the RtxA13 toxin.</title>
        <authorList>
            <person name="Callol A."/>
            <person name="Pajuelo D."/>
            <person name="Ebbesson L."/>
            <person name="Teles M."/>
            <person name="MacKenzie S."/>
            <person name="Amaro C."/>
        </authorList>
    </citation>
    <scope>NUCLEOTIDE SEQUENCE</scope>
</reference>
<organism evidence="1">
    <name type="scientific">Anguilla anguilla</name>
    <name type="common">European freshwater eel</name>
    <name type="synonym">Muraena anguilla</name>
    <dbReference type="NCBI Taxonomy" id="7936"/>
    <lineage>
        <taxon>Eukaryota</taxon>
        <taxon>Metazoa</taxon>
        <taxon>Chordata</taxon>
        <taxon>Craniata</taxon>
        <taxon>Vertebrata</taxon>
        <taxon>Euteleostomi</taxon>
        <taxon>Actinopterygii</taxon>
        <taxon>Neopterygii</taxon>
        <taxon>Teleostei</taxon>
        <taxon>Anguilliformes</taxon>
        <taxon>Anguillidae</taxon>
        <taxon>Anguilla</taxon>
    </lineage>
</organism>
<accession>A0A0E9W997</accession>
<protein>
    <submittedName>
        <fullName evidence="1">Uncharacterized protein</fullName>
    </submittedName>
</protein>
<dbReference type="AlphaFoldDB" id="A0A0E9W997"/>
<dbReference type="EMBL" id="GBXM01021618">
    <property type="protein sequence ID" value="JAH86959.1"/>
    <property type="molecule type" value="Transcribed_RNA"/>
</dbReference>